<evidence type="ECO:0000313" key="2">
    <source>
        <dbReference type="Proteomes" id="UP001180825"/>
    </source>
</evidence>
<gene>
    <name evidence="1" type="ORF">J2X21_003139</name>
</gene>
<keyword evidence="2" id="KW-1185">Reference proteome</keyword>
<proteinExistence type="predicted"/>
<dbReference type="RefSeq" id="WP_310330144.1">
    <property type="nucleotide sequence ID" value="NZ_JAVDXV010000006.1"/>
</dbReference>
<reference evidence="1 2" key="1">
    <citation type="submission" date="2023-07" db="EMBL/GenBank/DDBJ databases">
        <title>Sorghum-associated microbial communities from plants grown in Nebraska, USA.</title>
        <authorList>
            <person name="Schachtman D."/>
        </authorList>
    </citation>
    <scope>NUCLEOTIDE SEQUENCE [LARGE SCALE GENOMIC DNA]</scope>
    <source>
        <strain evidence="1 2">BE316</strain>
    </source>
</reference>
<name>A0ABU2ABW4_9BURK</name>
<dbReference type="EMBL" id="JAVDXV010000006">
    <property type="protein sequence ID" value="MDR7333987.1"/>
    <property type="molecule type" value="Genomic_DNA"/>
</dbReference>
<dbReference type="Proteomes" id="UP001180825">
    <property type="component" value="Unassembled WGS sequence"/>
</dbReference>
<accession>A0ABU2ABW4</accession>
<evidence type="ECO:0000313" key="1">
    <source>
        <dbReference type="EMBL" id="MDR7333987.1"/>
    </source>
</evidence>
<organism evidence="1 2">
    <name type="scientific">Roseateles asaccharophilus</name>
    <dbReference type="NCBI Taxonomy" id="582607"/>
    <lineage>
        <taxon>Bacteria</taxon>
        <taxon>Pseudomonadati</taxon>
        <taxon>Pseudomonadota</taxon>
        <taxon>Betaproteobacteria</taxon>
        <taxon>Burkholderiales</taxon>
        <taxon>Sphaerotilaceae</taxon>
        <taxon>Roseateles</taxon>
    </lineage>
</organism>
<sequence length="623" mass="64701">MPAAPRPGATLIADATVLRPLIDGASWGYAGTDTLNGVSTSYSNTVSQVVSSGILTERASNAFRDGVDSATLSASGGTVYSSAVAALTGISTHLIKYPELRSPVRLNDQVTVLDQRFSDIGIDSDGDGKRESGELGIYRIVVGLEDVIMANGATRRAVRVDMFAIARVTLSSTGGTSPATQVALQSTWYAEGIGVVKQRLTTPVSATSNQVVEEVLTYFDGITKGFGAVPAVQVRMAADAAVDPDRPLESAISVVGFSDHAVLIGDFVGSQSTRSTAISSVDKRGQVTRTSLYAGLQRSGFVALGDRLLAVVTADNMASSCQFELMHFDAHGVRATGRANSVITIRPALGQTLCSGVPQVRFAVDGSRLWVAMVRRSLSSSGWVTDLVVRPFDAEGNPLADETTVFSANRLLSTVSAVSDGLTLQSASAAGGKVVVGYLTDGSGKLKLASVTDAGVVTRTEYALATARLDAAALLATSKGAALLWQGPEDPVLRVAPARGALLDVNLLPQLSSGNGLDAQNLPGAPTACAGACLQFMRGPGDSIWVGKAALPSDAPGVLSFASYNASAGDLAAQSASLAQFSLADIDERGQAINQFHVIPFADRTLVVASARNKLYTKVFWQP</sequence>
<comment type="caution">
    <text evidence="1">The sequence shown here is derived from an EMBL/GenBank/DDBJ whole genome shotgun (WGS) entry which is preliminary data.</text>
</comment>
<protein>
    <submittedName>
        <fullName evidence="1">Uncharacterized protein</fullName>
    </submittedName>
</protein>